<dbReference type="OrthoDB" id="9800506at2"/>
<dbReference type="Pfam" id="PF02082">
    <property type="entry name" value="Rrf2"/>
    <property type="match status" value="1"/>
</dbReference>
<dbReference type="STRING" id="1547922.ISF6_4197"/>
<dbReference type="Proteomes" id="UP000037660">
    <property type="component" value="Unassembled WGS sequence"/>
</dbReference>
<dbReference type="AlphaFoldDB" id="A0A0K8P5L5"/>
<dbReference type="SUPFAM" id="SSF46785">
    <property type="entry name" value="Winged helix' DNA-binding domain"/>
    <property type="match status" value="1"/>
</dbReference>
<dbReference type="InterPro" id="IPR036390">
    <property type="entry name" value="WH_DNA-bd_sf"/>
</dbReference>
<keyword evidence="2" id="KW-1185">Reference proteome</keyword>
<dbReference type="Gene3D" id="1.10.10.10">
    <property type="entry name" value="Winged helix-like DNA-binding domain superfamily/Winged helix DNA-binding domain"/>
    <property type="match status" value="1"/>
</dbReference>
<dbReference type="EMBL" id="BBYR01000065">
    <property type="protein sequence ID" value="GAP38003.1"/>
    <property type="molecule type" value="Genomic_DNA"/>
</dbReference>
<dbReference type="PROSITE" id="PS51197">
    <property type="entry name" value="HTH_RRF2_2"/>
    <property type="match status" value="1"/>
</dbReference>
<dbReference type="PANTHER" id="PTHR33221">
    <property type="entry name" value="WINGED HELIX-TURN-HELIX TRANSCRIPTIONAL REGULATOR, RRF2 FAMILY"/>
    <property type="match status" value="1"/>
</dbReference>
<reference evidence="1 2" key="2">
    <citation type="journal article" date="2016" name="Science">
        <title>A bacterium that degrades and assimilates poly(ethylene terephthalate).</title>
        <authorList>
            <person name="Yoshida S."/>
            <person name="Hiraga K."/>
            <person name="Takehana T."/>
            <person name="Taniguchi I."/>
            <person name="Yamaji H."/>
            <person name="Maeda Y."/>
            <person name="Toyohara K."/>
            <person name="Miyamoto K."/>
            <person name="Kimura Y."/>
            <person name="Oda K."/>
        </authorList>
    </citation>
    <scope>NUCLEOTIDE SEQUENCE [LARGE SCALE GENOMIC DNA]</scope>
    <source>
        <strain evidence="2">NBRC 110686 / TISTR 2288 / 201-F6</strain>
    </source>
</reference>
<accession>A0A0K8P5L5</accession>
<evidence type="ECO:0000313" key="1">
    <source>
        <dbReference type="EMBL" id="GAP38003.1"/>
    </source>
</evidence>
<organism evidence="1 2">
    <name type="scientific">Piscinibacter sakaiensis</name>
    <name type="common">Ideonella sakaiensis</name>
    <dbReference type="NCBI Taxonomy" id="1547922"/>
    <lineage>
        <taxon>Bacteria</taxon>
        <taxon>Pseudomonadati</taxon>
        <taxon>Pseudomonadota</taxon>
        <taxon>Betaproteobacteria</taxon>
        <taxon>Burkholderiales</taxon>
        <taxon>Sphaerotilaceae</taxon>
        <taxon>Piscinibacter</taxon>
    </lineage>
</organism>
<reference evidence="2" key="1">
    <citation type="submission" date="2015-07" db="EMBL/GenBank/DDBJ databases">
        <title>Discovery of a poly(ethylene terephthalate assimilation.</title>
        <authorList>
            <person name="Yoshida S."/>
            <person name="Hiraga K."/>
            <person name="Takehana T."/>
            <person name="Taniguchi I."/>
            <person name="Yamaji H."/>
            <person name="Maeda Y."/>
            <person name="Toyohara K."/>
            <person name="Miyamoto K."/>
            <person name="Kimura Y."/>
            <person name="Oda K."/>
        </authorList>
    </citation>
    <scope>NUCLEOTIDE SEQUENCE [LARGE SCALE GENOMIC DNA]</scope>
    <source>
        <strain evidence="2">NBRC 110686 / TISTR 2288 / 201-F6</strain>
    </source>
</reference>
<dbReference type="RefSeq" id="WP_054021901.1">
    <property type="nucleotide sequence ID" value="NZ_BBYR01000065.1"/>
</dbReference>
<dbReference type="InterPro" id="IPR000944">
    <property type="entry name" value="Tscrpt_reg_Rrf2"/>
</dbReference>
<gene>
    <name evidence="1" type="ORF">ISF6_4197</name>
</gene>
<dbReference type="GO" id="GO:0005829">
    <property type="term" value="C:cytosol"/>
    <property type="evidence" value="ECO:0007669"/>
    <property type="project" value="TreeGrafter"/>
</dbReference>
<dbReference type="GO" id="GO:0003700">
    <property type="term" value="F:DNA-binding transcription factor activity"/>
    <property type="evidence" value="ECO:0007669"/>
    <property type="project" value="TreeGrafter"/>
</dbReference>
<sequence>MNRNSQLSDVLHVLLHMAQADAPLTSETLAGAMGTHPVALRRLLSGLRAAGFVGSEKGHGGGWVISCPLERITLRDIHEALGAPALVQLGFRDDRPSCLVAQAVNEALGAAVQQAEDVLLERLGHITLAALAHDFAHRRPAGRAPATPCLNESARHVPRH</sequence>
<evidence type="ECO:0000313" key="2">
    <source>
        <dbReference type="Proteomes" id="UP000037660"/>
    </source>
</evidence>
<dbReference type="PANTHER" id="PTHR33221:SF15">
    <property type="entry name" value="HTH-TYPE TRANSCRIPTIONAL REGULATOR YWGB-RELATED"/>
    <property type="match status" value="1"/>
</dbReference>
<comment type="caution">
    <text evidence="1">The sequence shown here is derived from an EMBL/GenBank/DDBJ whole genome shotgun (WGS) entry which is preliminary data.</text>
</comment>
<protein>
    <submittedName>
        <fullName evidence="1">Rrf2 family transcriptional regulator, group III</fullName>
    </submittedName>
</protein>
<proteinExistence type="predicted"/>
<dbReference type="InterPro" id="IPR036388">
    <property type="entry name" value="WH-like_DNA-bd_sf"/>
</dbReference>
<name>A0A0K8P5L5_PISS1</name>